<keyword evidence="5" id="KW-0106">Calcium</keyword>
<keyword evidence="6 11" id="KW-1133">Transmembrane helix</keyword>
<dbReference type="GO" id="GO:0005886">
    <property type="term" value="C:plasma membrane"/>
    <property type="evidence" value="ECO:0007669"/>
    <property type="project" value="TreeGrafter"/>
</dbReference>
<evidence type="ECO:0000256" key="11">
    <source>
        <dbReference type="SAM" id="Phobius"/>
    </source>
</evidence>
<feature type="domain" description="CSC1/OSCA1-like cytosolic" evidence="14">
    <location>
        <begin position="188"/>
        <end position="242"/>
    </location>
</feature>
<feature type="transmembrane region" description="Helical" evidence="11">
    <location>
        <begin position="85"/>
        <end position="109"/>
    </location>
</feature>
<keyword evidence="8 11" id="KW-0472">Membrane</keyword>
<comment type="similarity">
    <text evidence="2">Belongs to the CSC1 (TC 1.A.17) family.</text>
</comment>
<feature type="domain" description="CSC1/OSCA1-like N-terminal transmembrane" evidence="13">
    <location>
        <begin position="5"/>
        <end position="167"/>
    </location>
</feature>
<dbReference type="InterPro" id="IPR003864">
    <property type="entry name" value="CSC1/OSCA1-like_7TM"/>
</dbReference>
<protein>
    <submittedName>
        <fullName evidence="15">Uncharacterized protein</fullName>
    </submittedName>
</protein>
<feature type="transmembrane region" description="Helical" evidence="11">
    <location>
        <begin position="6"/>
        <end position="27"/>
    </location>
</feature>
<feature type="coiled-coil region" evidence="10">
    <location>
        <begin position="250"/>
        <end position="277"/>
    </location>
</feature>
<feature type="domain" description="CSC1/OSCA1-like cytosolic" evidence="14">
    <location>
        <begin position="261"/>
        <end position="327"/>
    </location>
</feature>
<keyword evidence="9" id="KW-0407">Ion channel</keyword>
<comment type="caution">
    <text evidence="15">The sequence shown here is derived from an EMBL/GenBank/DDBJ whole genome shotgun (WGS) entry which is preliminary data.</text>
</comment>
<accession>A0AAW1MW93</accession>
<dbReference type="PANTHER" id="PTHR13018">
    <property type="entry name" value="PROBABLE MEMBRANE PROTEIN DUF221-RELATED"/>
    <property type="match status" value="1"/>
</dbReference>
<evidence type="ECO:0000259" key="14">
    <source>
        <dbReference type="Pfam" id="PF14703"/>
    </source>
</evidence>
<dbReference type="InterPro" id="IPR027815">
    <property type="entry name" value="CSC1/OSCA1-like_cyt"/>
</dbReference>
<proteinExistence type="inferred from homology"/>
<dbReference type="GO" id="GO:0005227">
    <property type="term" value="F:calcium-activated cation channel activity"/>
    <property type="evidence" value="ECO:0007669"/>
    <property type="project" value="InterPro"/>
</dbReference>
<reference evidence="15" key="1">
    <citation type="submission" date="2024-03" db="EMBL/GenBank/DDBJ databases">
        <title>WGS assembly of Saponaria officinalis var. Norfolk2.</title>
        <authorList>
            <person name="Jenkins J."/>
            <person name="Shu S."/>
            <person name="Grimwood J."/>
            <person name="Barry K."/>
            <person name="Goodstein D."/>
            <person name="Schmutz J."/>
            <person name="Leebens-Mack J."/>
            <person name="Osbourn A."/>
        </authorList>
    </citation>
    <scope>NUCLEOTIDE SEQUENCE [LARGE SCALE GENOMIC DNA]</scope>
    <source>
        <strain evidence="15">JIC</strain>
    </source>
</reference>
<feature type="transmembrane region" description="Helical" evidence="11">
    <location>
        <begin position="341"/>
        <end position="365"/>
    </location>
</feature>
<feature type="transmembrane region" description="Helical" evidence="11">
    <location>
        <begin position="594"/>
        <end position="611"/>
    </location>
</feature>
<feature type="transmembrane region" description="Helical" evidence="11">
    <location>
        <begin position="145"/>
        <end position="165"/>
    </location>
</feature>
<evidence type="ECO:0000256" key="3">
    <source>
        <dbReference type="ARBA" id="ARBA00022448"/>
    </source>
</evidence>
<evidence type="ECO:0000259" key="12">
    <source>
        <dbReference type="Pfam" id="PF02714"/>
    </source>
</evidence>
<evidence type="ECO:0000256" key="1">
    <source>
        <dbReference type="ARBA" id="ARBA00004141"/>
    </source>
</evidence>
<keyword evidence="7" id="KW-0406">Ion transport</keyword>
<feature type="domain" description="CSC1/OSCA1-like 7TM region" evidence="12">
    <location>
        <begin position="340"/>
        <end position="609"/>
    </location>
</feature>
<evidence type="ECO:0000256" key="2">
    <source>
        <dbReference type="ARBA" id="ARBA00007779"/>
    </source>
</evidence>
<evidence type="ECO:0000313" key="16">
    <source>
        <dbReference type="Proteomes" id="UP001443914"/>
    </source>
</evidence>
<dbReference type="InterPro" id="IPR032880">
    <property type="entry name" value="CSC1/OSCA1-like_N"/>
</dbReference>
<dbReference type="Pfam" id="PF13967">
    <property type="entry name" value="RSN1_TM"/>
    <property type="match status" value="1"/>
</dbReference>
<keyword evidence="16" id="KW-1185">Reference proteome</keyword>
<dbReference type="Pfam" id="PF02714">
    <property type="entry name" value="RSN1_7TM"/>
    <property type="match status" value="1"/>
</dbReference>
<organism evidence="15 16">
    <name type="scientific">Saponaria officinalis</name>
    <name type="common">Common soapwort</name>
    <name type="synonym">Lychnis saponaria</name>
    <dbReference type="NCBI Taxonomy" id="3572"/>
    <lineage>
        <taxon>Eukaryota</taxon>
        <taxon>Viridiplantae</taxon>
        <taxon>Streptophyta</taxon>
        <taxon>Embryophyta</taxon>
        <taxon>Tracheophyta</taxon>
        <taxon>Spermatophyta</taxon>
        <taxon>Magnoliopsida</taxon>
        <taxon>eudicotyledons</taxon>
        <taxon>Gunneridae</taxon>
        <taxon>Pentapetalae</taxon>
        <taxon>Caryophyllales</taxon>
        <taxon>Caryophyllaceae</taxon>
        <taxon>Caryophylleae</taxon>
        <taxon>Saponaria</taxon>
    </lineage>
</organism>
<evidence type="ECO:0000256" key="6">
    <source>
        <dbReference type="ARBA" id="ARBA00022989"/>
    </source>
</evidence>
<evidence type="ECO:0000256" key="8">
    <source>
        <dbReference type="ARBA" id="ARBA00023136"/>
    </source>
</evidence>
<evidence type="ECO:0000256" key="4">
    <source>
        <dbReference type="ARBA" id="ARBA00022692"/>
    </source>
</evidence>
<feature type="transmembrane region" description="Helical" evidence="11">
    <location>
        <begin position="433"/>
        <end position="452"/>
    </location>
</feature>
<keyword evidence="4 11" id="KW-0812">Transmembrane</keyword>
<gene>
    <name evidence="15" type="ORF">RND81_02G217200</name>
</gene>
<name>A0AAW1MW93_SAPOF</name>
<dbReference type="Pfam" id="PF14703">
    <property type="entry name" value="PHM7_cyt"/>
    <property type="match status" value="2"/>
</dbReference>
<dbReference type="PANTHER" id="PTHR13018:SF104">
    <property type="entry name" value="ERD (EARLY-RESPONSIVE TO DEHYDRATION STRESS) FAMILY PROTEIN"/>
    <property type="match status" value="1"/>
</dbReference>
<keyword evidence="3" id="KW-0813">Transport</keyword>
<evidence type="ECO:0000256" key="10">
    <source>
        <dbReference type="SAM" id="Coils"/>
    </source>
</evidence>
<evidence type="ECO:0000256" key="9">
    <source>
        <dbReference type="ARBA" id="ARBA00023303"/>
    </source>
</evidence>
<sequence>MIVSALLTSVGINSGLCIFFFIVYSVLRNQPGNFYVYVPRLLAAKEIKGSHRFLQRLIPHPAWVSAAWKLSEDELLSSSGLDAVVFVRIITFSLKVFLFAGAIGLFVLLPINASGTQVEAFDIASIPSVKLDLFTISNVNNGSNWLWVHCSAVYLVTAFVCFLLYHEYDYVCSKRIAYFYSSKPQPHQFTILVRGIPVPPGSSISESVDSFFMKYHPSTYLSHVVIHRTNKLWHLIKAYERIRLLKFKTADESSKCKADLEKELGGLEENLRVQQSHESLPWREVRSAFVFFKSRYGATVASQLQQSENPTNWVTEQAPNPNDVYWPFFHSSFLDRWMSRVVIIVTYIVVTVVFILPVVIVQGLTNLSQLEVWFPFLQGILSTQYISQIVTGYLPNLILQMFLRLVPPVMEFLSSIQGHISHSEIQRSACDKFLYFMIWNIFFANVLSGSLLTQLSELLDLRNIPSHLAAAVPGQASFFIAYVVTLGWTSTSSDLFRVLQCIGILFQKCSCCCSNSNDVDDIEVPYFLYHKEIPKILFFGLLGISYFFLAPLMLPFLLVYFSLAYIIFKNQFINVYAPKFESAGKFWPTVHNSMIFSLLLMHSIALGIFTLKKLRTASSVILPLPILTLLFNEYCRKRFLPNFVAYSAESLMKKDKEDANDPGMPRFYEQLITAYMDPALSPLQFSDSDGIRVPNHSDNHTDTLLSSALAV</sequence>
<keyword evidence="10" id="KW-0175">Coiled coil</keyword>
<feature type="transmembrane region" description="Helical" evidence="11">
    <location>
        <begin position="536"/>
        <end position="568"/>
    </location>
</feature>
<dbReference type="EMBL" id="JBDFQZ010000002">
    <property type="protein sequence ID" value="KAK9750728.1"/>
    <property type="molecule type" value="Genomic_DNA"/>
</dbReference>
<evidence type="ECO:0000259" key="13">
    <source>
        <dbReference type="Pfam" id="PF13967"/>
    </source>
</evidence>
<evidence type="ECO:0000313" key="15">
    <source>
        <dbReference type="EMBL" id="KAK9750728.1"/>
    </source>
</evidence>
<evidence type="ECO:0000256" key="7">
    <source>
        <dbReference type="ARBA" id="ARBA00023065"/>
    </source>
</evidence>
<dbReference type="InterPro" id="IPR045122">
    <property type="entry name" value="Csc1-like"/>
</dbReference>
<dbReference type="AlphaFoldDB" id="A0AAW1MW93"/>
<feature type="transmembrane region" description="Helical" evidence="11">
    <location>
        <begin position="464"/>
        <end position="488"/>
    </location>
</feature>
<feature type="transmembrane region" description="Helical" evidence="11">
    <location>
        <begin position="385"/>
        <end position="406"/>
    </location>
</feature>
<evidence type="ECO:0000256" key="5">
    <source>
        <dbReference type="ARBA" id="ARBA00022837"/>
    </source>
</evidence>
<dbReference type="Proteomes" id="UP001443914">
    <property type="component" value="Unassembled WGS sequence"/>
</dbReference>
<comment type="subcellular location">
    <subcellularLocation>
        <location evidence="1">Membrane</location>
        <topology evidence="1">Multi-pass membrane protein</topology>
    </subcellularLocation>
</comment>